<proteinExistence type="predicted"/>
<dbReference type="RefSeq" id="WP_307205858.1">
    <property type="nucleotide sequence ID" value="NZ_JAUSSU010000008.1"/>
</dbReference>
<dbReference type="InterPro" id="IPR051461">
    <property type="entry name" value="UPF0750_membrane"/>
</dbReference>
<dbReference type="PANTHER" id="PTHR33545">
    <property type="entry name" value="UPF0750 MEMBRANE PROTEIN YITT-RELATED"/>
    <property type="match status" value="1"/>
</dbReference>
<protein>
    <submittedName>
        <fullName evidence="7">Uncharacterized membrane-anchored protein YitT (DUF2179 family)</fullName>
    </submittedName>
</protein>
<dbReference type="Proteomes" id="UP001229346">
    <property type="component" value="Unassembled WGS sequence"/>
</dbReference>
<keyword evidence="4 6" id="KW-1133">Transmembrane helix</keyword>
<feature type="transmembrane region" description="Helical" evidence="6">
    <location>
        <begin position="176"/>
        <end position="193"/>
    </location>
</feature>
<gene>
    <name evidence="7" type="ORF">J2T15_003944</name>
</gene>
<sequence>MRPTTVTKMKARRTKWLPIAIGCFLTAAGLIMLKHAQVVTGGTAGLSLSLAHILHVKFHYLLLMINAPFLVFSYAVMGRAFTLRTIIAIALLSLLTSAYPLIPYPPVPPLIGATAGGILIGTGVCLLFQYGASLGGSNILALYLSRKYRINPGKTNFLFDCFVLLISLSAYSLASIVLSAISIAVTSAIIAIYKKTNSEHRHKDLRSLKAVLHNKRSDR</sequence>
<dbReference type="PANTHER" id="PTHR33545:SF5">
    <property type="entry name" value="UPF0750 MEMBRANE PROTEIN YITT"/>
    <property type="match status" value="1"/>
</dbReference>
<feature type="transmembrane region" description="Helical" evidence="6">
    <location>
        <begin position="60"/>
        <end position="78"/>
    </location>
</feature>
<evidence type="ECO:0000256" key="1">
    <source>
        <dbReference type="ARBA" id="ARBA00004651"/>
    </source>
</evidence>
<evidence type="ECO:0000256" key="3">
    <source>
        <dbReference type="ARBA" id="ARBA00022692"/>
    </source>
</evidence>
<feature type="transmembrane region" description="Helical" evidence="6">
    <location>
        <begin position="85"/>
        <end position="104"/>
    </location>
</feature>
<comment type="subcellular location">
    <subcellularLocation>
        <location evidence="1">Cell membrane</location>
        <topology evidence="1">Multi-pass membrane protein</topology>
    </subcellularLocation>
</comment>
<name>A0ABT9U631_PAEHA</name>
<dbReference type="InterPro" id="IPR003740">
    <property type="entry name" value="YitT"/>
</dbReference>
<keyword evidence="2" id="KW-1003">Cell membrane</keyword>
<evidence type="ECO:0000256" key="5">
    <source>
        <dbReference type="ARBA" id="ARBA00023136"/>
    </source>
</evidence>
<dbReference type="Pfam" id="PF02588">
    <property type="entry name" value="YitT_membrane"/>
    <property type="match status" value="1"/>
</dbReference>
<comment type="caution">
    <text evidence="7">The sequence shown here is derived from an EMBL/GenBank/DDBJ whole genome shotgun (WGS) entry which is preliminary data.</text>
</comment>
<evidence type="ECO:0000313" key="8">
    <source>
        <dbReference type="Proteomes" id="UP001229346"/>
    </source>
</evidence>
<accession>A0ABT9U631</accession>
<reference evidence="7 8" key="1">
    <citation type="submission" date="2023-07" db="EMBL/GenBank/DDBJ databases">
        <title>Sorghum-associated microbial communities from plants grown in Nebraska, USA.</title>
        <authorList>
            <person name="Schachtman D."/>
        </authorList>
    </citation>
    <scope>NUCLEOTIDE SEQUENCE [LARGE SCALE GENOMIC DNA]</scope>
    <source>
        <strain evidence="7 8">CC482</strain>
    </source>
</reference>
<evidence type="ECO:0000256" key="2">
    <source>
        <dbReference type="ARBA" id="ARBA00022475"/>
    </source>
</evidence>
<organism evidence="7 8">
    <name type="scientific">Paenibacillus harenae</name>
    <dbReference type="NCBI Taxonomy" id="306543"/>
    <lineage>
        <taxon>Bacteria</taxon>
        <taxon>Bacillati</taxon>
        <taxon>Bacillota</taxon>
        <taxon>Bacilli</taxon>
        <taxon>Bacillales</taxon>
        <taxon>Paenibacillaceae</taxon>
        <taxon>Paenibacillus</taxon>
    </lineage>
</organism>
<keyword evidence="5 6" id="KW-0472">Membrane</keyword>
<evidence type="ECO:0000313" key="7">
    <source>
        <dbReference type="EMBL" id="MDQ0114488.1"/>
    </source>
</evidence>
<feature type="transmembrane region" description="Helical" evidence="6">
    <location>
        <begin position="110"/>
        <end position="132"/>
    </location>
</feature>
<dbReference type="EMBL" id="JAUSSU010000008">
    <property type="protein sequence ID" value="MDQ0114488.1"/>
    <property type="molecule type" value="Genomic_DNA"/>
</dbReference>
<keyword evidence="8" id="KW-1185">Reference proteome</keyword>
<evidence type="ECO:0000256" key="4">
    <source>
        <dbReference type="ARBA" id="ARBA00022989"/>
    </source>
</evidence>
<evidence type="ECO:0000256" key="6">
    <source>
        <dbReference type="SAM" id="Phobius"/>
    </source>
</evidence>
<keyword evidence="3 6" id="KW-0812">Transmembrane</keyword>